<organism evidence="2 3">
    <name type="scientific">Ooceraea biroi</name>
    <name type="common">Clonal raider ant</name>
    <name type="synonym">Cerapachys biroi</name>
    <dbReference type="NCBI Taxonomy" id="2015173"/>
    <lineage>
        <taxon>Eukaryota</taxon>
        <taxon>Metazoa</taxon>
        <taxon>Ecdysozoa</taxon>
        <taxon>Arthropoda</taxon>
        <taxon>Hexapoda</taxon>
        <taxon>Insecta</taxon>
        <taxon>Pterygota</taxon>
        <taxon>Neoptera</taxon>
        <taxon>Endopterygota</taxon>
        <taxon>Hymenoptera</taxon>
        <taxon>Apocrita</taxon>
        <taxon>Aculeata</taxon>
        <taxon>Formicoidea</taxon>
        <taxon>Formicidae</taxon>
        <taxon>Dorylinae</taxon>
        <taxon>Ooceraea</taxon>
    </lineage>
</organism>
<dbReference type="Proteomes" id="UP000053097">
    <property type="component" value="Unassembled WGS sequence"/>
</dbReference>
<evidence type="ECO:0000256" key="1">
    <source>
        <dbReference type="SAM" id="Phobius"/>
    </source>
</evidence>
<keyword evidence="1" id="KW-0472">Membrane</keyword>
<keyword evidence="1" id="KW-1133">Transmembrane helix</keyword>
<name>A0A026VVU2_OOCBI</name>
<accession>A0A026VVU2</accession>
<proteinExistence type="predicted"/>
<reference evidence="2 3" key="1">
    <citation type="journal article" date="2014" name="Curr. Biol.">
        <title>The genome of the clonal raider ant Cerapachys biroi.</title>
        <authorList>
            <person name="Oxley P.R."/>
            <person name="Ji L."/>
            <person name="Fetter-Pruneda I."/>
            <person name="McKenzie S.K."/>
            <person name="Li C."/>
            <person name="Hu H."/>
            <person name="Zhang G."/>
            <person name="Kronauer D.J."/>
        </authorList>
    </citation>
    <scope>NUCLEOTIDE SEQUENCE [LARGE SCALE GENOMIC DNA]</scope>
</reference>
<feature type="non-terminal residue" evidence="2">
    <location>
        <position position="1"/>
    </location>
</feature>
<keyword evidence="3" id="KW-1185">Reference proteome</keyword>
<dbReference type="AlphaFoldDB" id="A0A026VVU2"/>
<keyword evidence="1" id="KW-0812">Transmembrane</keyword>
<evidence type="ECO:0000313" key="3">
    <source>
        <dbReference type="Proteomes" id="UP000053097"/>
    </source>
</evidence>
<gene>
    <name evidence="2" type="ORF">X777_15218</name>
</gene>
<sequence>CTHLSGRSWSWWIGSFLLLADLVLLSSSLIRGLRILRGTDESAATPFDNMGSRVTTGRWAQPLARILRRRAERPTCRRRQE</sequence>
<dbReference type="EMBL" id="KK107785">
    <property type="protein sequence ID" value="EZA47785.1"/>
    <property type="molecule type" value="Genomic_DNA"/>
</dbReference>
<feature type="transmembrane region" description="Helical" evidence="1">
    <location>
        <begin position="12"/>
        <end position="30"/>
    </location>
</feature>
<evidence type="ECO:0000313" key="2">
    <source>
        <dbReference type="EMBL" id="EZA47785.1"/>
    </source>
</evidence>
<protein>
    <submittedName>
        <fullName evidence="2">Uncharacterized protein</fullName>
    </submittedName>
</protein>